<feature type="active site" evidence="9">
    <location>
        <position position="12"/>
    </location>
</feature>
<dbReference type="HAMAP" id="MF_00061">
    <property type="entry name" value="IspE"/>
    <property type="match status" value="1"/>
</dbReference>
<evidence type="ECO:0000313" key="13">
    <source>
        <dbReference type="Proteomes" id="UP000195913"/>
    </source>
</evidence>
<keyword evidence="4 9" id="KW-0808">Transferase</keyword>
<evidence type="ECO:0000256" key="5">
    <source>
        <dbReference type="ARBA" id="ARBA00022741"/>
    </source>
</evidence>
<evidence type="ECO:0000256" key="2">
    <source>
        <dbReference type="ARBA" id="ARBA00012052"/>
    </source>
</evidence>
<evidence type="ECO:0000256" key="7">
    <source>
        <dbReference type="ARBA" id="ARBA00022840"/>
    </source>
</evidence>
<evidence type="ECO:0000256" key="4">
    <source>
        <dbReference type="ARBA" id="ARBA00022679"/>
    </source>
</evidence>
<protein>
    <recommendedName>
        <fullName evidence="3 9">4-diphosphocytidyl-2-C-methyl-D-erythritol kinase</fullName>
        <shortName evidence="9">CMK</shortName>
        <ecNumber evidence="2 9">2.7.1.148</ecNumber>
    </recommendedName>
    <alternativeName>
        <fullName evidence="8 9">4-(cytidine-5'-diphospho)-2-C-methyl-D-erythritol kinase</fullName>
    </alternativeName>
</protein>
<evidence type="ECO:0000259" key="10">
    <source>
        <dbReference type="Pfam" id="PF00288"/>
    </source>
</evidence>
<sequence>MSQTVVARAPGKINIYFRVGAPREDGYHPVASLYLAVSLFEDVAATARDDGLITVGLSEDSTAVEDPESFPLGEDNLVIRAARLLAEHTGSEAGVHLEITKRVPIAGGMGGGSADAAAALVACNGLWGTGLNREELGRLGARLGADVPFALSGGAAVGLGVGDELSPLLLRSRTDWVLALASYGLSTPAVYQQLDILRGDEAIEEPRAVDPQVVQALVAHDLVLLPGLLDNDLTSAAVHLAPELTAVMDMGRQAGALTALVSGSGPTIALLAQDQAHADELATVLIDEAGIDTQTVHGPVHGAQII</sequence>
<dbReference type="InterPro" id="IPR014721">
    <property type="entry name" value="Ribsml_uS5_D2-typ_fold_subgr"/>
</dbReference>
<dbReference type="InterPro" id="IPR020568">
    <property type="entry name" value="Ribosomal_Su5_D2-typ_SF"/>
</dbReference>
<dbReference type="InterPro" id="IPR004424">
    <property type="entry name" value="IspE"/>
</dbReference>
<reference evidence="12 13" key="1">
    <citation type="submission" date="2017-02" db="EMBL/GenBank/DDBJ databases">
        <authorList>
            <person name="Peterson S.W."/>
        </authorList>
    </citation>
    <scope>NUCLEOTIDE SEQUENCE [LARGE SCALE GENOMIC DNA]</scope>
    <source>
        <strain evidence="12 13">B Ar 00.02</strain>
    </source>
</reference>
<feature type="binding site" evidence="9">
    <location>
        <begin position="104"/>
        <end position="114"/>
    </location>
    <ligand>
        <name>ATP</name>
        <dbReference type="ChEBI" id="CHEBI:30616"/>
    </ligand>
</feature>
<comment type="pathway">
    <text evidence="9">Isoprenoid biosynthesis; isopentenyl diphosphate biosynthesis via DXP pathway; isopentenyl diphosphate from 1-deoxy-D-xylulose 5-phosphate: step 3/6.</text>
</comment>
<dbReference type="NCBIfam" id="NF002870">
    <property type="entry name" value="PRK03188.1"/>
    <property type="match status" value="1"/>
</dbReference>
<dbReference type="GO" id="GO:0019288">
    <property type="term" value="P:isopentenyl diphosphate biosynthetic process, methylerythritol 4-phosphate pathway"/>
    <property type="evidence" value="ECO:0007669"/>
    <property type="project" value="UniProtKB-UniRule"/>
</dbReference>
<evidence type="ECO:0000256" key="8">
    <source>
        <dbReference type="ARBA" id="ARBA00032554"/>
    </source>
</evidence>
<name>A0A1R4GU62_9MICC</name>
<accession>A0A1R4GU62</accession>
<dbReference type="Pfam" id="PF00288">
    <property type="entry name" value="GHMP_kinases_N"/>
    <property type="match status" value="1"/>
</dbReference>
<keyword evidence="7 9" id="KW-0067">ATP-binding</keyword>
<gene>
    <name evidence="9" type="primary">ispE</name>
    <name evidence="12" type="ORF">FM101_13640</name>
</gene>
<evidence type="ECO:0000256" key="3">
    <source>
        <dbReference type="ARBA" id="ARBA00017473"/>
    </source>
</evidence>
<dbReference type="RefSeq" id="WP_087000517.1">
    <property type="nucleotide sequence ID" value="NZ_FUHW01000044.1"/>
</dbReference>
<evidence type="ECO:0000256" key="1">
    <source>
        <dbReference type="ARBA" id="ARBA00009684"/>
    </source>
</evidence>
<comment type="catalytic activity">
    <reaction evidence="9">
        <text>4-CDP-2-C-methyl-D-erythritol + ATP = 4-CDP-2-C-methyl-D-erythritol 2-phosphate + ADP + H(+)</text>
        <dbReference type="Rhea" id="RHEA:18437"/>
        <dbReference type="ChEBI" id="CHEBI:15378"/>
        <dbReference type="ChEBI" id="CHEBI:30616"/>
        <dbReference type="ChEBI" id="CHEBI:57823"/>
        <dbReference type="ChEBI" id="CHEBI:57919"/>
        <dbReference type="ChEBI" id="CHEBI:456216"/>
        <dbReference type="EC" id="2.7.1.148"/>
    </reaction>
</comment>
<dbReference type="Pfam" id="PF08544">
    <property type="entry name" value="GHMP_kinases_C"/>
    <property type="match status" value="1"/>
</dbReference>
<dbReference type="SUPFAM" id="SSF55060">
    <property type="entry name" value="GHMP Kinase, C-terminal domain"/>
    <property type="match status" value="1"/>
</dbReference>
<dbReference type="GO" id="GO:0016114">
    <property type="term" value="P:terpenoid biosynthetic process"/>
    <property type="evidence" value="ECO:0007669"/>
    <property type="project" value="UniProtKB-UniRule"/>
</dbReference>
<dbReference type="GO" id="GO:0005524">
    <property type="term" value="F:ATP binding"/>
    <property type="evidence" value="ECO:0007669"/>
    <property type="project" value="UniProtKB-UniRule"/>
</dbReference>
<dbReference type="NCBIfam" id="TIGR00154">
    <property type="entry name" value="ispE"/>
    <property type="match status" value="1"/>
</dbReference>
<dbReference type="UniPathway" id="UPA00056">
    <property type="reaction ID" value="UER00094"/>
</dbReference>
<dbReference type="Proteomes" id="UP000195913">
    <property type="component" value="Unassembled WGS sequence"/>
</dbReference>
<evidence type="ECO:0000313" key="12">
    <source>
        <dbReference type="EMBL" id="SJM71644.1"/>
    </source>
</evidence>
<proteinExistence type="inferred from homology"/>
<dbReference type="InterPro" id="IPR013750">
    <property type="entry name" value="GHMP_kinase_C_dom"/>
</dbReference>
<dbReference type="PANTHER" id="PTHR43527:SF2">
    <property type="entry name" value="4-DIPHOSPHOCYTIDYL-2-C-METHYL-D-ERYTHRITOL KINASE, CHLOROPLASTIC"/>
    <property type="match status" value="1"/>
</dbReference>
<dbReference type="Gene3D" id="3.30.70.890">
    <property type="entry name" value="GHMP kinase, C-terminal domain"/>
    <property type="match status" value="1"/>
</dbReference>
<evidence type="ECO:0000256" key="6">
    <source>
        <dbReference type="ARBA" id="ARBA00022777"/>
    </source>
</evidence>
<keyword evidence="9" id="KW-0414">Isoprene biosynthesis</keyword>
<dbReference type="Gene3D" id="3.30.230.10">
    <property type="match status" value="1"/>
</dbReference>
<organism evidence="12 13">
    <name type="scientific">Arthrobacter rhombi</name>
    <dbReference type="NCBI Taxonomy" id="71253"/>
    <lineage>
        <taxon>Bacteria</taxon>
        <taxon>Bacillati</taxon>
        <taxon>Actinomycetota</taxon>
        <taxon>Actinomycetes</taxon>
        <taxon>Micrococcales</taxon>
        <taxon>Micrococcaceae</taxon>
        <taxon>Arthrobacter</taxon>
    </lineage>
</organism>
<feature type="active site" evidence="9">
    <location>
        <position position="146"/>
    </location>
</feature>
<evidence type="ECO:0000259" key="11">
    <source>
        <dbReference type="Pfam" id="PF08544"/>
    </source>
</evidence>
<keyword evidence="6 9" id="KW-0418">Kinase</keyword>
<dbReference type="EC" id="2.7.1.148" evidence="2 9"/>
<feature type="domain" description="GHMP kinase N-terminal" evidence="10">
    <location>
        <begin position="76"/>
        <end position="154"/>
    </location>
</feature>
<comment type="similarity">
    <text evidence="1 9">Belongs to the GHMP kinase family. IspE subfamily.</text>
</comment>
<dbReference type="PANTHER" id="PTHR43527">
    <property type="entry name" value="4-DIPHOSPHOCYTIDYL-2-C-METHYL-D-ERYTHRITOL KINASE, CHLOROPLASTIC"/>
    <property type="match status" value="1"/>
</dbReference>
<dbReference type="EMBL" id="FUHW01000044">
    <property type="protein sequence ID" value="SJM71644.1"/>
    <property type="molecule type" value="Genomic_DNA"/>
</dbReference>
<keyword evidence="5 9" id="KW-0547">Nucleotide-binding</keyword>
<comment type="function">
    <text evidence="9">Catalyzes the phosphorylation of the position 2 hydroxy group of 4-diphosphocytidyl-2C-methyl-D-erythritol.</text>
</comment>
<dbReference type="PIRSF" id="PIRSF010376">
    <property type="entry name" value="IspE"/>
    <property type="match status" value="1"/>
</dbReference>
<dbReference type="InterPro" id="IPR006204">
    <property type="entry name" value="GHMP_kinase_N_dom"/>
</dbReference>
<dbReference type="AlphaFoldDB" id="A0A1R4GU62"/>
<keyword evidence="13" id="KW-1185">Reference proteome</keyword>
<dbReference type="InterPro" id="IPR036554">
    <property type="entry name" value="GHMP_kinase_C_sf"/>
</dbReference>
<evidence type="ECO:0000256" key="9">
    <source>
        <dbReference type="HAMAP-Rule" id="MF_00061"/>
    </source>
</evidence>
<feature type="domain" description="GHMP kinase C-terminal" evidence="11">
    <location>
        <begin position="214"/>
        <end position="285"/>
    </location>
</feature>
<dbReference type="SUPFAM" id="SSF54211">
    <property type="entry name" value="Ribosomal protein S5 domain 2-like"/>
    <property type="match status" value="1"/>
</dbReference>
<dbReference type="GO" id="GO:0050515">
    <property type="term" value="F:4-(cytidine 5'-diphospho)-2-C-methyl-D-erythritol kinase activity"/>
    <property type="evidence" value="ECO:0007669"/>
    <property type="project" value="UniProtKB-UniRule"/>
</dbReference>